<dbReference type="RefSeq" id="XP_040877929.1">
    <property type="nucleotide sequence ID" value="XM_041026702.1"/>
</dbReference>
<evidence type="ECO:0000313" key="2">
    <source>
        <dbReference type="EMBL" id="KEQ60906.1"/>
    </source>
</evidence>
<sequence>MGHSYYDLATRALACYQALPEPDSTRNQSKRLLIALAGPPGSGKGRIASKVAKIVNQSGVSCSVISIDGCSQDSHNDTSSILPKSPSWTFKGAAAVDLVQQIQRQTTEPNDIKSPYTIHVEDVESHKLNVAGDASIVIFEGLYMLCEDLPWARIQDMVNERWFVEVEPEVGRQRVVKRFLDTGFEKDYEAACTRYDENDVFNAEFINRTSKGRDVTVKSKDRRSSSGSGY</sequence>
<keyword evidence="2" id="KW-0378">Hydrolase</keyword>
<feature type="domain" description="Phosphoribulokinase/uridine kinase" evidence="1">
    <location>
        <begin position="33"/>
        <end position="178"/>
    </location>
</feature>
<dbReference type="GeneID" id="63920075"/>
<keyword evidence="3" id="KW-1185">Reference proteome</keyword>
<dbReference type="PANTHER" id="PTHR10285">
    <property type="entry name" value="URIDINE KINASE"/>
    <property type="match status" value="1"/>
</dbReference>
<dbReference type="Proteomes" id="UP000030672">
    <property type="component" value="Unassembled WGS sequence"/>
</dbReference>
<name>A0A074WEI4_AURM1</name>
<reference evidence="2 3" key="1">
    <citation type="journal article" date="2014" name="BMC Genomics">
        <title>Genome sequencing of four Aureobasidium pullulans varieties: biotechnological potential, stress tolerance, and description of new species.</title>
        <authorList>
            <person name="Gostin Ar C."/>
            <person name="Ohm R.A."/>
            <person name="Kogej T."/>
            <person name="Sonjak S."/>
            <person name="Turk M."/>
            <person name="Zajc J."/>
            <person name="Zalar P."/>
            <person name="Grube M."/>
            <person name="Sun H."/>
            <person name="Han J."/>
            <person name="Sharma A."/>
            <person name="Chiniquy J."/>
            <person name="Ngan C.Y."/>
            <person name="Lipzen A."/>
            <person name="Barry K."/>
            <person name="Grigoriev I.V."/>
            <person name="Gunde-Cimerman N."/>
        </authorList>
    </citation>
    <scope>NUCLEOTIDE SEQUENCE [LARGE SCALE GENOMIC DNA]</scope>
    <source>
        <strain evidence="2 3">CBS 110374</strain>
    </source>
</reference>
<dbReference type="Pfam" id="PF00485">
    <property type="entry name" value="PRK"/>
    <property type="match status" value="1"/>
</dbReference>
<evidence type="ECO:0000313" key="3">
    <source>
        <dbReference type="Proteomes" id="UP000030672"/>
    </source>
</evidence>
<dbReference type="GO" id="GO:0005524">
    <property type="term" value="F:ATP binding"/>
    <property type="evidence" value="ECO:0007669"/>
    <property type="project" value="InterPro"/>
</dbReference>
<dbReference type="GO" id="GO:0016301">
    <property type="term" value="F:kinase activity"/>
    <property type="evidence" value="ECO:0007669"/>
    <property type="project" value="InterPro"/>
</dbReference>
<dbReference type="EMBL" id="KL584840">
    <property type="protein sequence ID" value="KEQ60906.1"/>
    <property type="molecule type" value="Genomic_DNA"/>
</dbReference>
<dbReference type="InterPro" id="IPR027417">
    <property type="entry name" value="P-loop_NTPase"/>
</dbReference>
<protein>
    <submittedName>
        <fullName evidence="2">p-loop containing nucleoside triphosphate hydrolase protein</fullName>
    </submittedName>
</protein>
<dbReference type="SUPFAM" id="SSF52540">
    <property type="entry name" value="P-loop containing nucleoside triphosphate hydrolases"/>
    <property type="match status" value="1"/>
</dbReference>
<gene>
    <name evidence="2" type="ORF">M437DRAFT_76872</name>
</gene>
<dbReference type="STRING" id="1043003.A0A074WEI4"/>
<dbReference type="Gene3D" id="3.40.50.300">
    <property type="entry name" value="P-loop containing nucleotide triphosphate hydrolases"/>
    <property type="match status" value="1"/>
</dbReference>
<evidence type="ECO:0000259" key="1">
    <source>
        <dbReference type="Pfam" id="PF00485"/>
    </source>
</evidence>
<dbReference type="GO" id="GO:0016787">
    <property type="term" value="F:hydrolase activity"/>
    <property type="evidence" value="ECO:0007669"/>
    <property type="project" value="UniProtKB-KW"/>
</dbReference>
<dbReference type="InterPro" id="IPR006083">
    <property type="entry name" value="PRK/URK"/>
</dbReference>
<proteinExistence type="predicted"/>
<dbReference type="AlphaFoldDB" id="A0A074WEI4"/>
<accession>A0A074WEI4</accession>
<organism evidence="2 3">
    <name type="scientific">Aureobasidium melanogenum (strain CBS 110374)</name>
    <name type="common">Aureobasidium pullulans var. melanogenum</name>
    <dbReference type="NCBI Taxonomy" id="1043003"/>
    <lineage>
        <taxon>Eukaryota</taxon>
        <taxon>Fungi</taxon>
        <taxon>Dikarya</taxon>
        <taxon>Ascomycota</taxon>
        <taxon>Pezizomycotina</taxon>
        <taxon>Dothideomycetes</taxon>
        <taxon>Dothideomycetidae</taxon>
        <taxon>Dothideales</taxon>
        <taxon>Saccotheciaceae</taxon>
        <taxon>Aureobasidium</taxon>
    </lineage>
</organism>
<dbReference type="HOGENOM" id="CLU_067202_1_1_1"/>